<proteinExistence type="predicted"/>
<organism evidence="2 3">
    <name type="scientific">Phenylobacterium conjunctum</name>
    <dbReference type="NCBI Taxonomy" id="1298959"/>
    <lineage>
        <taxon>Bacteria</taxon>
        <taxon>Pseudomonadati</taxon>
        <taxon>Pseudomonadota</taxon>
        <taxon>Alphaproteobacteria</taxon>
        <taxon>Caulobacterales</taxon>
        <taxon>Caulobacteraceae</taxon>
        <taxon>Phenylobacterium</taxon>
    </lineage>
</organism>
<dbReference type="RefSeq" id="WP_374343775.1">
    <property type="nucleotide sequence ID" value="NZ_JBHTLQ010000027.1"/>
</dbReference>
<protein>
    <submittedName>
        <fullName evidence="2">Serine protease</fullName>
    </submittedName>
</protein>
<dbReference type="GO" id="GO:0008233">
    <property type="term" value="F:peptidase activity"/>
    <property type="evidence" value="ECO:0007669"/>
    <property type="project" value="UniProtKB-KW"/>
</dbReference>
<dbReference type="EMBL" id="JBHTLQ010000027">
    <property type="protein sequence ID" value="MFD1191451.1"/>
    <property type="molecule type" value="Genomic_DNA"/>
</dbReference>
<reference evidence="3" key="1">
    <citation type="journal article" date="2019" name="Int. J. Syst. Evol. Microbiol.">
        <title>The Global Catalogue of Microorganisms (GCM) 10K type strain sequencing project: providing services to taxonomists for standard genome sequencing and annotation.</title>
        <authorList>
            <consortium name="The Broad Institute Genomics Platform"/>
            <consortium name="The Broad Institute Genome Sequencing Center for Infectious Disease"/>
            <person name="Wu L."/>
            <person name="Ma J."/>
        </authorList>
    </citation>
    <scope>NUCLEOTIDE SEQUENCE [LARGE SCALE GENOMIC DNA]</scope>
    <source>
        <strain evidence="3">CCUG 55074</strain>
    </source>
</reference>
<name>A0ABW3T3H8_9CAUL</name>
<comment type="caution">
    <text evidence="2">The sequence shown here is derived from an EMBL/GenBank/DDBJ whole genome shotgun (WGS) entry which is preliminary data.</text>
</comment>
<keyword evidence="2" id="KW-0645">Protease</keyword>
<feature type="region of interest" description="Disordered" evidence="1">
    <location>
        <begin position="28"/>
        <end position="47"/>
    </location>
</feature>
<accession>A0ABW3T3H8</accession>
<dbReference type="Proteomes" id="UP001597216">
    <property type="component" value="Unassembled WGS sequence"/>
</dbReference>
<dbReference type="Pfam" id="PF13365">
    <property type="entry name" value="Trypsin_2"/>
    <property type="match status" value="1"/>
</dbReference>
<gene>
    <name evidence="2" type="ORF">ACFQ27_12750</name>
</gene>
<keyword evidence="2" id="KW-0378">Hydrolase</keyword>
<keyword evidence="3" id="KW-1185">Reference proteome</keyword>
<dbReference type="Gene3D" id="2.40.10.120">
    <property type="match status" value="1"/>
</dbReference>
<dbReference type="GO" id="GO:0006508">
    <property type="term" value="P:proteolysis"/>
    <property type="evidence" value="ECO:0007669"/>
    <property type="project" value="UniProtKB-KW"/>
</dbReference>
<dbReference type="InterPro" id="IPR009003">
    <property type="entry name" value="Peptidase_S1_PA"/>
</dbReference>
<evidence type="ECO:0000256" key="1">
    <source>
        <dbReference type="SAM" id="MobiDB-lite"/>
    </source>
</evidence>
<sequence length="292" mass="30011">MHYPRLPDWLVYGAVVLALLIAAVGRQERADAPPPPPPVPGEEGLPLGPASPFDPAVVVDVPGKAEPGTGTAFSIADRGVWVTARHVVDGCSKAAIVVAEGRGVEAQVHIDPHSEAAILTTEGGAPPLPLGLAIKLRRGDRAFHPGFPQGSPGEATSRLLGRENLMVRGRGARTEPVLVWAETGRTDGLKGTLAGLSGAPALDNAGRVIGVTVAEAPRRGRIYTTAPETLAATLNSAHENPAAFAVGEQVSVENYGRVADALRRDLRVAQVICLGGAAPAPGAHPPPGQTPS</sequence>
<evidence type="ECO:0000313" key="2">
    <source>
        <dbReference type="EMBL" id="MFD1191451.1"/>
    </source>
</evidence>
<dbReference type="SUPFAM" id="SSF50494">
    <property type="entry name" value="Trypsin-like serine proteases"/>
    <property type="match status" value="1"/>
</dbReference>
<evidence type="ECO:0000313" key="3">
    <source>
        <dbReference type="Proteomes" id="UP001597216"/>
    </source>
</evidence>